<dbReference type="EMBL" id="QXFV01000265">
    <property type="protein sequence ID" value="KAE9043341.1"/>
    <property type="molecule type" value="Genomic_DNA"/>
</dbReference>
<evidence type="ECO:0000313" key="2">
    <source>
        <dbReference type="EMBL" id="KAE9352275.1"/>
    </source>
</evidence>
<organism evidence="2 4">
    <name type="scientific">Phytophthora rubi</name>
    <dbReference type="NCBI Taxonomy" id="129364"/>
    <lineage>
        <taxon>Eukaryota</taxon>
        <taxon>Sar</taxon>
        <taxon>Stramenopiles</taxon>
        <taxon>Oomycota</taxon>
        <taxon>Peronosporomycetes</taxon>
        <taxon>Peronosporales</taxon>
        <taxon>Peronosporaceae</taxon>
        <taxon>Phytophthora</taxon>
    </lineage>
</organism>
<dbReference type="GO" id="GO:0003676">
    <property type="term" value="F:nucleic acid binding"/>
    <property type="evidence" value="ECO:0007669"/>
    <property type="project" value="InterPro"/>
</dbReference>
<evidence type="ECO:0000313" key="3">
    <source>
        <dbReference type="Proteomes" id="UP000429607"/>
    </source>
</evidence>
<dbReference type="Proteomes" id="UP000429607">
    <property type="component" value="Unassembled WGS sequence"/>
</dbReference>
<evidence type="ECO:0008006" key="5">
    <source>
        <dbReference type="Google" id="ProtNLM"/>
    </source>
</evidence>
<evidence type="ECO:0000313" key="1">
    <source>
        <dbReference type="EMBL" id="KAE9043341.1"/>
    </source>
</evidence>
<proteinExistence type="predicted"/>
<protein>
    <recommendedName>
        <fullName evidence="5">Tc1-like transposase DDE domain-containing protein</fullName>
    </recommendedName>
</protein>
<accession>A0A6A4FM70</accession>
<dbReference type="Gene3D" id="3.30.420.10">
    <property type="entry name" value="Ribonuclease H-like superfamily/Ribonuclease H"/>
    <property type="match status" value="1"/>
</dbReference>
<dbReference type="AlphaFoldDB" id="A0A6A4FM70"/>
<dbReference type="InterPro" id="IPR036397">
    <property type="entry name" value="RNaseH_sf"/>
</dbReference>
<keyword evidence="4" id="KW-1185">Reference proteome</keyword>
<gene>
    <name evidence="1" type="ORF">PR001_g5832</name>
    <name evidence="2" type="ORF">PR003_g4463</name>
</gene>
<dbReference type="EMBL" id="QXFT01000169">
    <property type="protein sequence ID" value="KAE9352275.1"/>
    <property type="molecule type" value="Genomic_DNA"/>
</dbReference>
<comment type="caution">
    <text evidence="2">The sequence shown here is derived from an EMBL/GenBank/DDBJ whole genome shotgun (WGS) entry which is preliminary data.</text>
</comment>
<sequence length="161" mass="18337">MRDFTGSRPRALRHTPWQHQVKAEFVDAVYDAVTTHDVYRAHFVGKTIVIIFDNAPAHCQTEDLVQARADLELLRLDPYSPMCNPDRGVLKTRTKAFLALSQAQMINVPYGEKTERRMQLLESAVERCMPCIDMRLVNKMDRPCALSVAAAIRSEPMEYGT</sequence>
<dbReference type="Proteomes" id="UP000434957">
    <property type="component" value="Unassembled WGS sequence"/>
</dbReference>
<evidence type="ECO:0000313" key="4">
    <source>
        <dbReference type="Proteomes" id="UP000434957"/>
    </source>
</evidence>
<name>A0A6A4FM70_9STRA</name>
<reference evidence="2 4" key="1">
    <citation type="submission" date="2018-08" db="EMBL/GenBank/DDBJ databases">
        <title>Genomic investigation of the strawberry pathogen Phytophthora fragariae indicates pathogenicity is determined by transcriptional variation in three key races.</title>
        <authorList>
            <person name="Adams T.M."/>
            <person name="Armitage A.D."/>
            <person name="Sobczyk M.K."/>
            <person name="Bates H.J."/>
            <person name="Dunwell J.M."/>
            <person name="Nellist C.F."/>
            <person name="Harrison R.J."/>
        </authorList>
    </citation>
    <scope>NUCLEOTIDE SEQUENCE [LARGE SCALE GENOMIC DNA]</scope>
    <source>
        <strain evidence="1 3">SCRP249</strain>
        <strain evidence="2 4">SCRP333</strain>
    </source>
</reference>